<protein>
    <submittedName>
        <fullName evidence="1">Uncharacterized protein</fullName>
    </submittedName>
</protein>
<reference evidence="1 2" key="1">
    <citation type="submission" date="2016-11" db="EMBL/GenBank/DDBJ databases">
        <authorList>
            <person name="Jaros S."/>
            <person name="Januszkiewicz K."/>
            <person name="Wedrychowicz H."/>
        </authorList>
    </citation>
    <scope>NUCLEOTIDE SEQUENCE [LARGE SCALE GENOMIC DNA]</scope>
    <source>
        <strain evidence="1 2">DSM 8605</strain>
    </source>
</reference>
<dbReference type="Proteomes" id="UP000184447">
    <property type="component" value="Unassembled WGS sequence"/>
</dbReference>
<keyword evidence="2" id="KW-1185">Reference proteome</keyword>
<sequence length="236" mass="27851">MKLKSINNKLISVDIEALEKLVNTIAEARKSLSNRQKLLDDLSDSRSKLDGVRKKYDKDATNCPYCNHPYDNLDDLEEAYNTLTNTLHGEKNQDSLKMGELLTILKELMNDDMKRVSRVVENIDESRIEELLRLSTSFKQFISDERRVKQTEYICRLLVDCELWKDGKIEKNEVQEVLLQSLKKYTNLDFISDMNKYNFANTDKVYRDFFVLEQPKLLDEKMIEQKIKYLKYLQSL</sequence>
<dbReference type="RefSeq" id="WP_073340976.1">
    <property type="nucleotide sequence ID" value="NZ_FQXM01000055.1"/>
</dbReference>
<name>A0A1M5Y5D2_9CLOT</name>
<dbReference type="AlphaFoldDB" id="A0A1M5Y5D2"/>
<organism evidence="1 2">
    <name type="scientific">Clostridium grantii DSM 8605</name>
    <dbReference type="NCBI Taxonomy" id="1121316"/>
    <lineage>
        <taxon>Bacteria</taxon>
        <taxon>Bacillati</taxon>
        <taxon>Bacillota</taxon>
        <taxon>Clostridia</taxon>
        <taxon>Eubacteriales</taxon>
        <taxon>Clostridiaceae</taxon>
        <taxon>Clostridium</taxon>
    </lineage>
</organism>
<dbReference type="EMBL" id="FQXM01000055">
    <property type="protein sequence ID" value="SHI07196.1"/>
    <property type="molecule type" value="Genomic_DNA"/>
</dbReference>
<dbReference type="STRING" id="1121316.SAMN02745207_04206"/>
<accession>A0A1M5Y5D2</accession>
<gene>
    <name evidence="1" type="ORF">SAMN02745207_04206</name>
</gene>
<evidence type="ECO:0000313" key="2">
    <source>
        <dbReference type="Proteomes" id="UP000184447"/>
    </source>
</evidence>
<evidence type="ECO:0000313" key="1">
    <source>
        <dbReference type="EMBL" id="SHI07196.1"/>
    </source>
</evidence>
<proteinExistence type="predicted"/>